<dbReference type="InParanoid" id="D0NRE0"/>
<gene>
    <name evidence="2" type="ORF">PITG_15498</name>
</gene>
<dbReference type="eggNOG" id="ENOG502REPY">
    <property type="taxonomic scope" value="Eukaryota"/>
</dbReference>
<evidence type="ECO:0000256" key="1">
    <source>
        <dbReference type="SAM" id="MobiDB-lite"/>
    </source>
</evidence>
<dbReference type="AlphaFoldDB" id="D0NRE0"/>
<dbReference type="EMBL" id="DS028154">
    <property type="protein sequence ID" value="EEY63262.1"/>
    <property type="molecule type" value="Genomic_DNA"/>
</dbReference>
<feature type="compositionally biased region" description="Low complexity" evidence="1">
    <location>
        <begin position="39"/>
        <end position="57"/>
    </location>
</feature>
<dbReference type="KEGG" id="pif:PITG_15498"/>
<dbReference type="Proteomes" id="UP000006643">
    <property type="component" value="Unassembled WGS sequence"/>
</dbReference>
<dbReference type="OMA" id="FLECTDA"/>
<dbReference type="VEuPathDB" id="FungiDB:PITG_15498"/>
<dbReference type="RefSeq" id="XP_002898439.1">
    <property type="nucleotide sequence ID" value="XM_002898393.1"/>
</dbReference>
<dbReference type="OrthoDB" id="128658at2759"/>
<sequence length="351" mass="38714">MSLGLQLLDQLAEDILNGRPSASLQGTVEALPAPPDIAPSSGSSSVSTTSSSKQSKSPSKKSSKSPKSPARGKRKASSDDPAPQAFTKKVCTVSKPKKPHIPSNEFGHLLDVNQAAPAPVRCAIAAVLAKAEALGKKPWRLAFPWTGRPIWYDPIKFCHVYRAHRRFWMTHRRAFWEWDLHAPLATAAAMTQRQRYDATLANALDPSTIDTYGYPDLRSLLESSDALNPAADEKNRLSIASLDRVRRDTMSCTRPSTTWAGDKNKEPWMSLINSHTVKLAQDDIMAQLAAGTYKVPTTRPPSSMERHRDDWSELGDECEDEENEAVVDDDDASGNDDEESEADDDEDEQEE</sequence>
<feature type="region of interest" description="Disordered" evidence="1">
    <location>
        <begin position="292"/>
        <end position="351"/>
    </location>
</feature>
<accession>D0NRE0</accession>
<evidence type="ECO:0000313" key="3">
    <source>
        <dbReference type="Proteomes" id="UP000006643"/>
    </source>
</evidence>
<evidence type="ECO:0000313" key="2">
    <source>
        <dbReference type="EMBL" id="EEY63262.1"/>
    </source>
</evidence>
<feature type="compositionally biased region" description="Basic residues" evidence="1">
    <location>
        <begin position="58"/>
        <end position="75"/>
    </location>
</feature>
<feature type="compositionally biased region" description="Acidic residues" evidence="1">
    <location>
        <begin position="312"/>
        <end position="351"/>
    </location>
</feature>
<keyword evidence="3" id="KW-1185">Reference proteome</keyword>
<dbReference type="HOGENOM" id="CLU_051443_0_0_1"/>
<dbReference type="GeneID" id="9478557"/>
<reference evidence="3" key="1">
    <citation type="journal article" date="2009" name="Nature">
        <title>Genome sequence and analysis of the Irish potato famine pathogen Phytophthora infestans.</title>
        <authorList>
            <consortium name="The Broad Institute Genome Sequencing Platform"/>
            <person name="Haas B.J."/>
            <person name="Kamoun S."/>
            <person name="Zody M.C."/>
            <person name="Jiang R.H."/>
            <person name="Handsaker R.E."/>
            <person name="Cano L.M."/>
            <person name="Grabherr M."/>
            <person name="Kodira C.D."/>
            <person name="Raffaele S."/>
            <person name="Torto-Alalibo T."/>
            <person name="Bozkurt T.O."/>
            <person name="Ah-Fong A.M."/>
            <person name="Alvarado L."/>
            <person name="Anderson V.L."/>
            <person name="Armstrong M.R."/>
            <person name="Avrova A."/>
            <person name="Baxter L."/>
            <person name="Beynon J."/>
            <person name="Boevink P.C."/>
            <person name="Bollmann S.R."/>
            <person name="Bos J.I."/>
            <person name="Bulone V."/>
            <person name="Cai G."/>
            <person name="Cakir C."/>
            <person name="Carrington J.C."/>
            <person name="Chawner M."/>
            <person name="Conti L."/>
            <person name="Costanzo S."/>
            <person name="Ewan R."/>
            <person name="Fahlgren N."/>
            <person name="Fischbach M.A."/>
            <person name="Fugelstad J."/>
            <person name="Gilroy E.M."/>
            <person name="Gnerre S."/>
            <person name="Green P.J."/>
            <person name="Grenville-Briggs L.J."/>
            <person name="Griffith J."/>
            <person name="Grunwald N.J."/>
            <person name="Horn K."/>
            <person name="Horner N.R."/>
            <person name="Hu C.H."/>
            <person name="Huitema E."/>
            <person name="Jeong D.H."/>
            <person name="Jones A.M."/>
            <person name="Jones J.D."/>
            <person name="Jones R.W."/>
            <person name="Karlsson E.K."/>
            <person name="Kunjeti S.G."/>
            <person name="Lamour K."/>
            <person name="Liu Z."/>
            <person name="Ma L."/>
            <person name="Maclean D."/>
            <person name="Chibucos M.C."/>
            <person name="McDonald H."/>
            <person name="McWalters J."/>
            <person name="Meijer H.J."/>
            <person name="Morgan W."/>
            <person name="Morris P.F."/>
            <person name="Munro C.A."/>
            <person name="O'Neill K."/>
            <person name="Ospina-Giraldo M."/>
            <person name="Pinzon A."/>
            <person name="Pritchard L."/>
            <person name="Ramsahoye B."/>
            <person name="Ren Q."/>
            <person name="Restrepo S."/>
            <person name="Roy S."/>
            <person name="Sadanandom A."/>
            <person name="Savidor A."/>
            <person name="Schornack S."/>
            <person name="Schwartz D.C."/>
            <person name="Schumann U.D."/>
            <person name="Schwessinger B."/>
            <person name="Seyer L."/>
            <person name="Sharpe T."/>
            <person name="Silvar C."/>
            <person name="Song J."/>
            <person name="Studholme D.J."/>
            <person name="Sykes S."/>
            <person name="Thines M."/>
            <person name="van de Vondervoort P.J."/>
            <person name="Phuntumart V."/>
            <person name="Wawra S."/>
            <person name="Weide R."/>
            <person name="Win J."/>
            <person name="Young C."/>
            <person name="Zhou S."/>
            <person name="Fry W."/>
            <person name="Meyers B.C."/>
            <person name="van West P."/>
            <person name="Ristaino J."/>
            <person name="Govers F."/>
            <person name="Birch P.R."/>
            <person name="Whisson S.C."/>
            <person name="Judelson H.S."/>
            <person name="Nusbaum C."/>
        </authorList>
    </citation>
    <scope>NUCLEOTIDE SEQUENCE [LARGE SCALE GENOMIC DNA]</scope>
    <source>
        <strain evidence="3">T30-4</strain>
    </source>
</reference>
<name>D0NRE0_PHYIT</name>
<feature type="region of interest" description="Disordered" evidence="1">
    <location>
        <begin position="26"/>
        <end position="98"/>
    </location>
</feature>
<proteinExistence type="predicted"/>
<protein>
    <submittedName>
        <fullName evidence="2">Uncharacterized protein</fullName>
    </submittedName>
</protein>
<organism evidence="2 3">
    <name type="scientific">Phytophthora infestans (strain T30-4)</name>
    <name type="common">Potato late blight agent</name>
    <dbReference type="NCBI Taxonomy" id="403677"/>
    <lineage>
        <taxon>Eukaryota</taxon>
        <taxon>Sar</taxon>
        <taxon>Stramenopiles</taxon>
        <taxon>Oomycota</taxon>
        <taxon>Peronosporomycetes</taxon>
        <taxon>Peronosporales</taxon>
        <taxon>Peronosporaceae</taxon>
        <taxon>Phytophthora</taxon>
    </lineage>
</organism>